<keyword evidence="2" id="KW-0732">Signal</keyword>
<name>A0ABV5VI11_9ACTN</name>
<keyword evidence="4" id="KW-1185">Reference proteome</keyword>
<sequence>MARTRVLFVSAALCAGALLGAAGCSGTYLEMGQGGTTPPVTPKPARSGAAPAPSPAAVPALTPAQAQAALVTAADLGGAWGPSRGTALWRDGLLKAGTTAPDCQRLLDLVYADEMLGADPRALVGLDEFDTEAQLRYQVSAAPRADVDRVLAWMRTLPQKCARFDATTLRSGVQSVQVLDYALPAVGDDRQGLRLTLSGPVSEETGEGTVLTMDVVVVRVGDDAFAVTNGSLGDLPTDATQTAVQIGAQRLADVRRQGRVLV</sequence>
<evidence type="ECO:0000256" key="1">
    <source>
        <dbReference type="SAM" id="MobiDB-lite"/>
    </source>
</evidence>
<feature type="compositionally biased region" description="Low complexity" evidence="1">
    <location>
        <begin position="43"/>
        <end position="57"/>
    </location>
</feature>
<comment type="caution">
    <text evidence="3">The sequence shown here is derived from an EMBL/GenBank/DDBJ whole genome shotgun (WGS) entry which is preliminary data.</text>
</comment>
<evidence type="ECO:0008006" key="5">
    <source>
        <dbReference type="Google" id="ProtNLM"/>
    </source>
</evidence>
<feature type="region of interest" description="Disordered" evidence="1">
    <location>
        <begin position="35"/>
        <end position="57"/>
    </location>
</feature>
<dbReference type="PROSITE" id="PS51257">
    <property type="entry name" value="PROKAR_LIPOPROTEIN"/>
    <property type="match status" value="1"/>
</dbReference>
<protein>
    <recommendedName>
        <fullName evidence="5">Lipoprotein</fullName>
    </recommendedName>
</protein>
<dbReference type="EMBL" id="JBHMAR010000026">
    <property type="protein sequence ID" value="MFB9737355.1"/>
    <property type="molecule type" value="Genomic_DNA"/>
</dbReference>
<gene>
    <name evidence="3" type="ORF">ACFFRO_19810</name>
</gene>
<reference evidence="3 4" key="1">
    <citation type="submission" date="2024-09" db="EMBL/GenBank/DDBJ databases">
        <authorList>
            <person name="Sun Q."/>
            <person name="Mori K."/>
        </authorList>
    </citation>
    <scope>NUCLEOTIDE SEQUENCE [LARGE SCALE GENOMIC DNA]</scope>
    <source>
        <strain evidence="3 4">JCM 10918</strain>
    </source>
</reference>
<evidence type="ECO:0000313" key="4">
    <source>
        <dbReference type="Proteomes" id="UP001589703"/>
    </source>
</evidence>
<accession>A0ABV5VI11</accession>
<feature type="signal peptide" evidence="2">
    <location>
        <begin position="1"/>
        <end position="21"/>
    </location>
</feature>
<evidence type="ECO:0000256" key="2">
    <source>
        <dbReference type="SAM" id="SignalP"/>
    </source>
</evidence>
<dbReference type="Proteomes" id="UP001589703">
    <property type="component" value="Unassembled WGS sequence"/>
</dbReference>
<organism evidence="3 4">
    <name type="scientific">Streptomyces thermocoprophilus</name>
    <dbReference type="NCBI Taxonomy" id="78356"/>
    <lineage>
        <taxon>Bacteria</taxon>
        <taxon>Bacillati</taxon>
        <taxon>Actinomycetota</taxon>
        <taxon>Actinomycetes</taxon>
        <taxon>Kitasatosporales</taxon>
        <taxon>Streptomycetaceae</taxon>
        <taxon>Streptomyces</taxon>
    </lineage>
</organism>
<proteinExistence type="predicted"/>
<dbReference type="RefSeq" id="WP_385859432.1">
    <property type="nucleotide sequence ID" value="NZ_JBHMAR010000026.1"/>
</dbReference>
<feature type="chain" id="PRO_5046987790" description="Lipoprotein" evidence="2">
    <location>
        <begin position="22"/>
        <end position="262"/>
    </location>
</feature>
<evidence type="ECO:0000313" key="3">
    <source>
        <dbReference type="EMBL" id="MFB9737355.1"/>
    </source>
</evidence>